<dbReference type="InterPro" id="IPR045853">
    <property type="entry name" value="Pep_chain_release_fac_I_sf"/>
</dbReference>
<dbReference type="Proteomes" id="UP000317650">
    <property type="component" value="Chromosome 10"/>
</dbReference>
<dbReference type="Gene3D" id="3.30.160.20">
    <property type="match status" value="1"/>
</dbReference>
<feature type="domain" description="Prokaryotic-type class I peptide chain release factors" evidence="2">
    <location>
        <begin position="89"/>
        <end position="147"/>
    </location>
</feature>
<comment type="similarity">
    <text evidence="1">Belongs to the prokaryotic/mitochondrial release factor family.</text>
</comment>
<protein>
    <recommendedName>
        <fullName evidence="2">Prokaryotic-type class I peptide chain release factors domain-containing protein</fullName>
    </recommendedName>
</protein>
<keyword evidence="4" id="KW-1185">Reference proteome</keyword>
<dbReference type="PANTHER" id="PTHR43804">
    <property type="entry name" value="LD18447P"/>
    <property type="match status" value="1"/>
</dbReference>
<evidence type="ECO:0000256" key="1">
    <source>
        <dbReference type="ARBA" id="ARBA00010835"/>
    </source>
</evidence>
<dbReference type="STRING" id="52838.A0A4S8IZ71"/>
<organism evidence="3 4">
    <name type="scientific">Musa balbisiana</name>
    <name type="common">Banana</name>
    <dbReference type="NCBI Taxonomy" id="52838"/>
    <lineage>
        <taxon>Eukaryota</taxon>
        <taxon>Viridiplantae</taxon>
        <taxon>Streptophyta</taxon>
        <taxon>Embryophyta</taxon>
        <taxon>Tracheophyta</taxon>
        <taxon>Spermatophyta</taxon>
        <taxon>Magnoliopsida</taxon>
        <taxon>Liliopsida</taxon>
        <taxon>Zingiberales</taxon>
        <taxon>Musaceae</taxon>
        <taxon>Musa</taxon>
    </lineage>
</organism>
<gene>
    <name evidence="3" type="ORF">C4D60_Mb10t23080</name>
</gene>
<reference evidence="3 4" key="1">
    <citation type="journal article" date="2019" name="Nat. Plants">
        <title>Genome sequencing of Musa balbisiana reveals subgenome evolution and function divergence in polyploid bananas.</title>
        <authorList>
            <person name="Yao X."/>
        </authorList>
    </citation>
    <scope>NUCLEOTIDE SEQUENCE [LARGE SCALE GENOMIC DNA]</scope>
    <source>
        <strain evidence="4">cv. DH-PKW</strain>
        <tissue evidence="3">Leaves</tissue>
    </source>
</reference>
<dbReference type="GO" id="GO:0003747">
    <property type="term" value="F:translation release factor activity"/>
    <property type="evidence" value="ECO:0007669"/>
    <property type="project" value="InterPro"/>
</dbReference>
<comment type="caution">
    <text evidence="3">The sequence shown here is derived from an EMBL/GenBank/DDBJ whole genome shotgun (WGS) entry which is preliminary data.</text>
</comment>
<dbReference type="InterPro" id="IPR000352">
    <property type="entry name" value="Pep_chain_release_fac_I"/>
</dbReference>
<dbReference type="AlphaFoldDB" id="A0A4S8IZ71"/>
<dbReference type="Pfam" id="PF00472">
    <property type="entry name" value="RF-1"/>
    <property type="match status" value="1"/>
</dbReference>
<dbReference type="GO" id="GO:0009507">
    <property type="term" value="C:chloroplast"/>
    <property type="evidence" value="ECO:0007669"/>
    <property type="project" value="TreeGrafter"/>
</dbReference>
<proteinExistence type="inferred from homology"/>
<name>A0A4S8IZ71_MUSBA</name>
<dbReference type="EMBL" id="PYDT01000008">
    <property type="protein sequence ID" value="THU54251.1"/>
    <property type="molecule type" value="Genomic_DNA"/>
</dbReference>
<accession>A0A4S8IZ71</accession>
<evidence type="ECO:0000313" key="3">
    <source>
        <dbReference type="EMBL" id="THU54251.1"/>
    </source>
</evidence>
<dbReference type="PANTHER" id="PTHR43804:SF6">
    <property type="entry name" value="CLASS I PEPTIDE CHAIN RELEASE FACTOR"/>
    <property type="match status" value="1"/>
</dbReference>
<dbReference type="SUPFAM" id="SSF75620">
    <property type="entry name" value="Release factor"/>
    <property type="match status" value="1"/>
</dbReference>
<evidence type="ECO:0000259" key="2">
    <source>
        <dbReference type="Pfam" id="PF00472"/>
    </source>
</evidence>
<sequence length="250" mass="27559">MNFRGHCYGLVLRSFRYLPFPLPLWSQSMARALLRWASFTSLETSSRLPFIQLPRTLNPRATSLAFSSSSAAAASSNYIHLSDEQLMAQCDMDTFKSSGPGGQHRNKRESAVRLSHRPTGIVAQAVEERSQHKNRAMALTRLRILLALKVRKAIDLDGYTPPSELLQILPAKSTIRGKDVGPQIGPNNPKFALGMQALLDLIFAVEGSVSETAKMLGLSTGALSRLILSDDSLRVTVNELRTSKGMRPLR</sequence>
<evidence type="ECO:0000313" key="4">
    <source>
        <dbReference type="Proteomes" id="UP000317650"/>
    </source>
</evidence>
<dbReference type="InterPro" id="IPR050057">
    <property type="entry name" value="Prokaryotic/Mito_RF"/>
</dbReference>